<organism evidence="2 3">
    <name type="scientific">Klebsiella phage vB_KpnP_KpV74</name>
    <name type="common">Bacteriophage vB_KpnP_KpV74</name>
    <dbReference type="NCBI Taxonomy" id="1933773"/>
    <lineage>
        <taxon>Viruses</taxon>
        <taxon>Duplodnaviria</taxon>
        <taxon>Heunggongvirae</taxon>
        <taxon>Uroviricota</taxon>
        <taxon>Caudoviricetes</taxon>
        <taxon>Autographivirales</taxon>
        <taxon>Autoscriptoviridae</taxon>
        <taxon>Slopekvirinae</taxon>
        <taxon>Drulisvirus</taxon>
        <taxon>Drulisvirus KpV74</taxon>
    </lineage>
</organism>
<sequence>MSTRRITRGQVRAVAMKLAKDQGGVCPLCNKPLDFTLRGSTGNSVVCDHSHVTGHIRGALHRGCNGSEGRVVNAVGRWAGLGMDNTEEIANWLERLVKYLRKEPYDMLYYTVRTPEEQAQAQKLKARKARARRKARETIK</sequence>
<dbReference type="EMBL" id="KY385423">
    <property type="protein sequence ID" value="APZ82744.1"/>
    <property type="molecule type" value="Genomic_DNA"/>
</dbReference>
<dbReference type="Gene3D" id="3.40.1800.10">
    <property type="entry name" value="His-Me finger endonucleases"/>
    <property type="match status" value="1"/>
</dbReference>
<keyword evidence="2" id="KW-0255">Endonuclease</keyword>
<proteinExistence type="predicted"/>
<evidence type="ECO:0000313" key="3">
    <source>
        <dbReference type="Proteomes" id="UP000226096"/>
    </source>
</evidence>
<feature type="region of interest" description="Disordered" evidence="1">
    <location>
        <begin position="119"/>
        <end position="140"/>
    </location>
</feature>
<keyword evidence="2" id="KW-0378">Hydrolase</keyword>
<dbReference type="SUPFAM" id="SSF54060">
    <property type="entry name" value="His-Me finger endonucleases"/>
    <property type="match status" value="1"/>
</dbReference>
<dbReference type="Proteomes" id="UP000226096">
    <property type="component" value="Segment"/>
</dbReference>
<reference evidence="2" key="1">
    <citation type="submission" date="2016-12" db="EMBL/GenBank/DDBJ databases">
        <title>Complete genome sequence of Klebsiella pneumoniae bacteriophage vB_KpnP_KpV74.</title>
        <authorList>
            <person name="Komisarova E.V."/>
            <person name="Krasilnikova V.M."/>
            <person name="Kislichkina A.A."/>
            <person name="Volozhantsev N.V."/>
        </authorList>
    </citation>
    <scope>NUCLEOTIDE SEQUENCE [LARGE SCALE GENOMIC DNA]</scope>
</reference>
<name>A0A1P8VW64_BPK74</name>
<dbReference type="InterPro" id="IPR004211">
    <property type="entry name" value="Endonuclease_7"/>
</dbReference>
<organismHost>
    <name type="scientific">Klebsiella pneumoniae</name>
    <dbReference type="NCBI Taxonomy" id="573"/>
</organismHost>
<evidence type="ECO:0000256" key="1">
    <source>
        <dbReference type="SAM" id="MobiDB-lite"/>
    </source>
</evidence>
<keyword evidence="2" id="KW-0540">Nuclease</keyword>
<keyword evidence="3" id="KW-1185">Reference proteome</keyword>
<gene>
    <name evidence="2" type="ORF">kpv74_32</name>
</gene>
<evidence type="ECO:0000313" key="2">
    <source>
        <dbReference type="EMBL" id="APZ82744.1"/>
    </source>
</evidence>
<dbReference type="InterPro" id="IPR044925">
    <property type="entry name" value="His-Me_finger_sf"/>
</dbReference>
<protein>
    <submittedName>
        <fullName evidence="2">DNA endonuclease VII</fullName>
    </submittedName>
</protein>
<dbReference type="GO" id="GO:0004519">
    <property type="term" value="F:endonuclease activity"/>
    <property type="evidence" value="ECO:0007669"/>
    <property type="project" value="UniProtKB-KW"/>
</dbReference>
<accession>A0A1P8VW64</accession>
<dbReference type="Pfam" id="PF02945">
    <property type="entry name" value="Endonuclease_7"/>
    <property type="match status" value="1"/>
</dbReference>
<feature type="compositionally biased region" description="Basic residues" evidence="1">
    <location>
        <begin position="124"/>
        <end position="140"/>
    </location>
</feature>
<dbReference type="InterPro" id="IPR038563">
    <property type="entry name" value="Endonuclease_7_sf"/>
</dbReference>